<feature type="compositionally biased region" description="Polar residues" evidence="2">
    <location>
        <begin position="1"/>
        <end position="10"/>
    </location>
</feature>
<name>A0A830I149_9CHLO</name>
<dbReference type="SMART" id="SM00755">
    <property type="entry name" value="Grip"/>
    <property type="match status" value="1"/>
</dbReference>
<comment type="caution">
    <text evidence="4">The sequence shown here is derived from an EMBL/GenBank/DDBJ whole genome shotgun (WGS) entry which is preliminary data.</text>
</comment>
<feature type="region of interest" description="Disordered" evidence="2">
    <location>
        <begin position="626"/>
        <end position="654"/>
    </location>
</feature>
<feature type="region of interest" description="Disordered" evidence="2">
    <location>
        <begin position="1"/>
        <end position="98"/>
    </location>
</feature>
<feature type="region of interest" description="Disordered" evidence="2">
    <location>
        <begin position="162"/>
        <end position="183"/>
    </location>
</feature>
<evidence type="ECO:0000256" key="1">
    <source>
        <dbReference type="SAM" id="Coils"/>
    </source>
</evidence>
<feature type="region of interest" description="Disordered" evidence="2">
    <location>
        <begin position="669"/>
        <end position="706"/>
    </location>
</feature>
<keyword evidence="5" id="KW-1185">Reference proteome</keyword>
<dbReference type="InterPro" id="IPR000237">
    <property type="entry name" value="GRIP_dom"/>
</dbReference>
<proteinExistence type="predicted"/>
<dbReference type="PROSITE" id="PS50913">
    <property type="entry name" value="GRIP"/>
    <property type="match status" value="1"/>
</dbReference>
<dbReference type="EMBL" id="BNJQ01000036">
    <property type="protein sequence ID" value="GHP11810.1"/>
    <property type="molecule type" value="Genomic_DNA"/>
</dbReference>
<feature type="compositionally biased region" description="Polar residues" evidence="2">
    <location>
        <begin position="18"/>
        <end position="32"/>
    </location>
</feature>
<feature type="domain" description="GRIP" evidence="3">
    <location>
        <begin position="1035"/>
        <end position="1083"/>
    </location>
</feature>
<evidence type="ECO:0000256" key="2">
    <source>
        <dbReference type="SAM" id="MobiDB-lite"/>
    </source>
</evidence>
<organism evidence="4 5">
    <name type="scientific">Pycnococcus provasolii</name>
    <dbReference type="NCBI Taxonomy" id="41880"/>
    <lineage>
        <taxon>Eukaryota</taxon>
        <taxon>Viridiplantae</taxon>
        <taxon>Chlorophyta</taxon>
        <taxon>Pseudoscourfieldiophyceae</taxon>
        <taxon>Pseudoscourfieldiales</taxon>
        <taxon>Pycnococcaceae</taxon>
        <taxon>Pycnococcus</taxon>
    </lineage>
</organism>
<feature type="compositionally biased region" description="Low complexity" evidence="2">
    <location>
        <begin position="163"/>
        <end position="183"/>
    </location>
</feature>
<feature type="coiled-coil region" evidence="1">
    <location>
        <begin position="416"/>
        <end position="457"/>
    </location>
</feature>
<feature type="coiled-coil region" evidence="1">
    <location>
        <begin position="936"/>
        <end position="1012"/>
    </location>
</feature>
<feature type="compositionally biased region" description="Basic and acidic residues" evidence="2">
    <location>
        <begin position="739"/>
        <end position="749"/>
    </location>
</feature>
<accession>A0A830I149</accession>
<feature type="region of interest" description="Disordered" evidence="2">
    <location>
        <begin position="739"/>
        <end position="766"/>
    </location>
</feature>
<dbReference type="Proteomes" id="UP000660262">
    <property type="component" value="Unassembled WGS sequence"/>
</dbReference>
<feature type="compositionally biased region" description="Basic and acidic residues" evidence="2">
    <location>
        <begin position="669"/>
        <end position="684"/>
    </location>
</feature>
<sequence length="1111" mass="119596">MFSNFQSSLVGSLKDASSKISEISGKASQSLQKDLAGFQGVGVSLPPGIAGGSSQESPARGPRGPRESSETPGTRKGTPAKGSGRQKSASSVAGGSGGGVEYVRLSTEAARRLQIMEKGDVRTLARLHAAETQNMKAERDAYRRLLLGCLGDDEELLKESLAEELAPESASSSSSEETKTVTTSTIDAATAAVEGVAAVLNLSLEAKAEELSVKLAEAEAEANAARAEAAQLAKAAAKLEAAGAANADLANLKAKSAPKFGIGDDEDDAGDATTTTTTAAAAATPKQATNLQNTKLVASLLAKVEAAISKSSTVVGTVEAQNARVESAAENLLRSALATGEHVGKTGAAIARAQERNAAAQAEAIASLSSHLMAFKRCARQAESHIEEEVATREMLAGHDTASYKELYDNLASVTVKEFTCRTQELQERLNAAEMQRDGYASELDEVRAQLEGARAQAAAMMHMQRSSSSTPVHMTPIMDVSGGMMSPMSVARVRIAESEEREALTSEHLEFEHGKAAALRSELEGVNRTLAERDMELDKAHADLDELNTLLAESNAKAAHFHETKKSLEEEVLELKRQARAAAASGAASESQLLKEAELLCQEAEDRAMRAEKHAEALMETVSAAQDAANRAERTREKAESNAGTAQKTAKREVAELKKAMAEERKEFATREAELRRSAEEANRSAANAAREERRKADAAAAAASRAHGEAASALGAEKTELEAQVRRIEAQLVRLESENESLKERASSESLRASQEGSKLADSLKQRLEEVTRHYEARLEERDADARAANANLETQLARLTEDNDRLRAESGSMDDIASQRESLELELAEYQQRLDHATREVEALRRYRDEARDAERRRAEMEDAVASAASDAAAAQRRSVSASAELENLRAELVDWKRKHANAREESELEYRQRDSDPNLRFDLWPAAAKASIARHETMEEGLRAELEGLREEIRLVEKRREVETAEVTRLSTLAAQAESSALDRLEMVQALQSEIEGLREAHDAAAAERDASEAAAAAATRSAAAAQVSAPEVGSVDTIYLRKVMMEYMKAPKMRPRLLPAVATLLSVPQSEFKALHEAAQKDANLAESEEAPAQLLGMTLRLFNKQ</sequence>
<reference evidence="4" key="1">
    <citation type="submission" date="2020-10" db="EMBL/GenBank/DDBJ databases">
        <title>Unveiling of a novel bifunctional photoreceptor, Dualchrome1, isolated from a cosmopolitan green alga.</title>
        <authorList>
            <person name="Suzuki S."/>
            <person name="Kawachi M."/>
        </authorList>
    </citation>
    <scope>NUCLEOTIDE SEQUENCE</scope>
    <source>
        <strain evidence="4">NIES 2893</strain>
    </source>
</reference>
<gene>
    <name evidence="4" type="ORF">PPROV_001053700</name>
</gene>
<protein>
    <recommendedName>
        <fullName evidence="3">GRIP domain-containing protein</fullName>
    </recommendedName>
</protein>
<dbReference type="AlphaFoldDB" id="A0A830I149"/>
<evidence type="ECO:0000259" key="3">
    <source>
        <dbReference type="PROSITE" id="PS50913"/>
    </source>
</evidence>
<feature type="compositionally biased region" description="Basic and acidic residues" evidence="2">
    <location>
        <begin position="631"/>
        <end position="641"/>
    </location>
</feature>
<evidence type="ECO:0000313" key="5">
    <source>
        <dbReference type="Proteomes" id="UP000660262"/>
    </source>
</evidence>
<keyword evidence="1" id="KW-0175">Coiled coil</keyword>
<evidence type="ECO:0000313" key="4">
    <source>
        <dbReference type="EMBL" id="GHP11810.1"/>
    </source>
</evidence>
<feature type="coiled-coil region" evidence="1">
    <location>
        <begin position="201"/>
        <end position="242"/>
    </location>
</feature>
<feature type="compositionally biased region" description="Polar residues" evidence="2">
    <location>
        <begin position="750"/>
        <end position="759"/>
    </location>
</feature>